<dbReference type="RefSeq" id="WP_199603112.1">
    <property type="nucleotide sequence ID" value="NZ_JAEHJZ010000053.1"/>
</dbReference>
<gene>
    <name evidence="3" type="ORF">JEM65_19310</name>
</gene>
<dbReference type="Proteomes" id="UP000662373">
    <property type="component" value="Unassembled WGS sequence"/>
</dbReference>
<dbReference type="PROSITE" id="PS51257">
    <property type="entry name" value="PROKAR_LIPOPROTEIN"/>
    <property type="match status" value="1"/>
</dbReference>
<dbReference type="AlphaFoldDB" id="A0A934KSJ4"/>
<sequence>MKQNSKNLIKLSVLLFIMTFFVISCQKENDLITDVENQEKNFTVTHKSFSFIKDNTPLLNKLNLLSKSKREKDGYASRSNIIRTDNFTIFTDRVTHIAATDGTKESYSFYVERPYELEDNIIENLVLSKKTIHTEYSAYIITYLFPGGLTNEKKSFEIIGFQEIDVESVSELYANRCEESYEVNILEIKHNCYSGEHSGAGQAGSCNYQSAGGNAPYSSWIVQMTLFTTCDGESGGGGTTGGQPDTGSPNGNNPPSGYPDGVDTGITLPPNCQTNDCGEDIIANDINDLLDNTLSYEQLLWLYENDAEANLIKTFLGNNPTTEMKAISVIGIDALQNDGEIDLTNRLIYNPLVAQDYKTRMSEAEITIFEALPTVTQGLYLKAATQAYIYSESKFPNPVRNRKGDAFKHTFWNALSTVYIGETLTKKLTTAHEAIDYDPNYSNHYKETQMDLYNNTQGRQIANGAGRLYQLVQQALDDGELRYLNHLEFTTGFWKATDASQLTPTNK</sequence>
<feature type="domain" description="DUF6973" evidence="2">
    <location>
        <begin position="380"/>
        <end position="463"/>
    </location>
</feature>
<organism evidence="3 4">
    <name type="scientific">Gelidibacter salicanalis</name>
    <dbReference type="NCBI Taxonomy" id="291193"/>
    <lineage>
        <taxon>Bacteria</taxon>
        <taxon>Pseudomonadati</taxon>
        <taxon>Bacteroidota</taxon>
        <taxon>Flavobacteriia</taxon>
        <taxon>Flavobacteriales</taxon>
        <taxon>Flavobacteriaceae</taxon>
        <taxon>Gelidibacter</taxon>
    </lineage>
</organism>
<feature type="compositionally biased region" description="Low complexity" evidence="1">
    <location>
        <begin position="242"/>
        <end position="255"/>
    </location>
</feature>
<reference evidence="3 4" key="1">
    <citation type="submission" date="2020-09" db="EMBL/GenBank/DDBJ databases">
        <title>Draft genome of Gelidibacter salicanalis PAMC21136.</title>
        <authorList>
            <person name="Park H."/>
        </authorList>
    </citation>
    <scope>NUCLEOTIDE SEQUENCE [LARGE SCALE GENOMIC DNA]</scope>
    <source>
        <strain evidence="3 4">PAMC21136</strain>
    </source>
</reference>
<name>A0A934KSJ4_9FLAO</name>
<feature type="region of interest" description="Disordered" evidence="1">
    <location>
        <begin position="233"/>
        <end position="264"/>
    </location>
</feature>
<keyword evidence="4" id="KW-1185">Reference proteome</keyword>
<evidence type="ECO:0000313" key="3">
    <source>
        <dbReference type="EMBL" id="MBJ7882789.1"/>
    </source>
</evidence>
<comment type="caution">
    <text evidence="3">The sequence shown here is derived from an EMBL/GenBank/DDBJ whole genome shotgun (WGS) entry which is preliminary data.</text>
</comment>
<evidence type="ECO:0000259" key="2">
    <source>
        <dbReference type="Pfam" id="PF22322"/>
    </source>
</evidence>
<evidence type="ECO:0000313" key="4">
    <source>
        <dbReference type="Proteomes" id="UP000662373"/>
    </source>
</evidence>
<dbReference type="EMBL" id="JAEHJZ010000053">
    <property type="protein sequence ID" value="MBJ7882789.1"/>
    <property type="molecule type" value="Genomic_DNA"/>
</dbReference>
<accession>A0A934KSJ4</accession>
<proteinExistence type="predicted"/>
<protein>
    <recommendedName>
        <fullName evidence="2">DUF6973 domain-containing protein</fullName>
    </recommendedName>
</protein>
<dbReference type="Pfam" id="PF22322">
    <property type="entry name" value="DUF6973"/>
    <property type="match status" value="1"/>
</dbReference>
<dbReference type="InterPro" id="IPR054246">
    <property type="entry name" value="DUF6973"/>
</dbReference>
<evidence type="ECO:0000256" key="1">
    <source>
        <dbReference type="SAM" id="MobiDB-lite"/>
    </source>
</evidence>